<reference evidence="1" key="2">
    <citation type="journal article" date="2015" name="Fish Shellfish Immunol.">
        <title>Early steps in the European eel (Anguilla anguilla)-Vibrio vulnificus interaction in the gills: Role of the RtxA13 toxin.</title>
        <authorList>
            <person name="Callol A."/>
            <person name="Pajuelo D."/>
            <person name="Ebbesson L."/>
            <person name="Teles M."/>
            <person name="MacKenzie S."/>
            <person name="Amaro C."/>
        </authorList>
    </citation>
    <scope>NUCLEOTIDE SEQUENCE</scope>
</reference>
<protein>
    <submittedName>
        <fullName evidence="1">Uncharacterized protein</fullName>
    </submittedName>
</protein>
<name>A0A0E9TUF0_ANGAN</name>
<reference evidence="1" key="1">
    <citation type="submission" date="2014-11" db="EMBL/GenBank/DDBJ databases">
        <authorList>
            <person name="Amaro Gonzalez C."/>
        </authorList>
    </citation>
    <scope>NUCLEOTIDE SEQUENCE</scope>
</reference>
<organism evidence="1">
    <name type="scientific">Anguilla anguilla</name>
    <name type="common">European freshwater eel</name>
    <name type="synonym">Muraena anguilla</name>
    <dbReference type="NCBI Taxonomy" id="7936"/>
    <lineage>
        <taxon>Eukaryota</taxon>
        <taxon>Metazoa</taxon>
        <taxon>Chordata</taxon>
        <taxon>Craniata</taxon>
        <taxon>Vertebrata</taxon>
        <taxon>Euteleostomi</taxon>
        <taxon>Actinopterygii</taxon>
        <taxon>Neopterygii</taxon>
        <taxon>Teleostei</taxon>
        <taxon>Anguilliformes</taxon>
        <taxon>Anguillidae</taxon>
        <taxon>Anguilla</taxon>
    </lineage>
</organism>
<proteinExistence type="predicted"/>
<accession>A0A0E9TUF0</accession>
<dbReference type="EMBL" id="GBXM01051376">
    <property type="protein sequence ID" value="JAH57201.1"/>
    <property type="molecule type" value="Transcribed_RNA"/>
</dbReference>
<dbReference type="AlphaFoldDB" id="A0A0E9TUF0"/>
<evidence type="ECO:0000313" key="1">
    <source>
        <dbReference type="EMBL" id="JAH57201.1"/>
    </source>
</evidence>
<sequence length="66" mass="7363">MQVLGDFLQILHMSPAEPQGDLLRILTPPSLRHLNAQTYTHYTYTQHICISQPAAIPPCILLLPNG</sequence>